<dbReference type="InterPro" id="IPR007922">
    <property type="entry name" value="DciA-like"/>
</dbReference>
<accession>A0A930B965</accession>
<sequence>MMERKNNEKRTGRLSNLSEVFQLSKEGKTLFSNPSFRFWQLQNKWKNIAGPMIARESYISFEKKQTLYITVTNSVWMNHLYMMKADLLKRIREDDYGKKYTDIRFVAGRAKIERPPESSLAPVNNRREKEEKIYSVPLSEEERNSIDKWTGAYISDDNTRSLFTKMMKAAAAKRKGQIRAGWHPCAVCGDLIPPGINTCTVCENRKEQSQIGKIILLLKETPHLSYNEIYKKIPCKYTAYEEARETLIQRIRENIYRKIDGPLNKRVLLSMILHKPLKDISLREAETALRNMPETKFDVINKK</sequence>
<dbReference type="Pfam" id="PF05258">
    <property type="entry name" value="DciA"/>
    <property type="match status" value="1"/>
</dbReference>
<proteinExistence type="predicted"/>
<gene>
    <name evidence="1" type="ORF">HXL70_07145</name>
</gene>
<name>A0A930B965_9FIRM</name>
<dbReference type="PANTHER" id="PTHR36456">
    <property type="entry name" value="UPF0232 PROTEIN SCO3875"/>
    <property type="match status" value="1"/>
</dbReference>
<dbReference type="Proteomes" id="UP000757890">
    <property type="component" value="Unassembled WGS sequence"/>
</dbReference>
<protein>
    <submittedName>
        <fullName evidence="1">DUF721 domain-containing protein</fullName>
    </submittedName>
</protein>
<evidence type="ECO:0000313" key="1">
    <source>
        <dbReference type="EMBL" id="MBF1129801.1"/>
    </source>
</evidence>
<organism evidence="1 2">
    <name type="scientific">Dialister invisus</name>
    <dbReference type="NCBI Taxonomy" id="218538"/>
    <lineage>
        <taxon>Bacteria</taxon>
        <taxon>Bacillati</taxon>
        <taxon>Bacillota</taxon>
        <taxon>Negativicutes</taxon>
        <taxon>Veillonellales</taxon>
        <taxon>Veillonellaceae</taxon>
        <taxon>Dialister</taxon>
    </lineage>
</organism>
<comment type="caution">
    <text evidence="1">The sequence shown here is derived from an EMBL/GenBank/DDBJ whole genome shotgun (WGS) entry which is preliminary data.</text>
</comment>
<evidence type="ECO:0000313" key="2">
    <source>
        <dbReference type="Proteomes" id="UP000757890"/>
    </source>
</evidence>
<reference evidence="1" key="1">
    <citation type="submission" date="2020-04" db="EMBL/GenBank/DDBJ databases">
        <title>Deep metagenomics examines the oral microbiome during advanced dental caries in children, revealing novel taxa and co-occurrences with host molecules.</title>
        <authorList>
            <person name="Baker J.L."/>
            <person name="Morton J.T."/>
            <person name="Dinis M."/>
            <person name="Alvarez R."/>
            <person name="Tran N.C."/>
            <person name="Knight R."/>
            <person name="Edlund A."/>
        </authorList>
    </citation>
    <scope>NUCLEOTIDE SEQUENCE</scope>
    <source>
        <strain evidence="1">JCVI_32_bin.14</strain>
    </source>
</reference>
<dbReference type="AlphaFoldDB" id="A0A930B965"/>
<dbReference type="PANTHER" id="PTHR36456:SF1">
    <property type="entry name" value="UPF0232 PROTEIN SCO3875"/>
    <property type="match status" value="1"/>
</dbReference>
<dbReference type="EMBL" id="JABZMK010000055">
    <property type="protein sequence ID" value="MBF1129801.1"/>
    <property type="molecule type" value="Genomic_DNA"/>
</dbReference>